<keyword evidence="1" id="KW-0175">Coiled coil</keyword>
<comment type="caution">
    <text evidence="3">The sequence shown here is derived from an EMBL/GenBank/DDBJ whole genome shotgun (WGS) entry which is preliminary data.</text>
</comment>
<keyword evidence="2" id="KW-0732">Signal</keyword>
<evidence type="ECO:0000313" key="4">
    <source>
        <dbReference type="Proteomes" id="UP000095209"/>
    </source>
</evidence>
<protein>
    <recommendedName>
        <fullName evidence="5">Sporulation protein</fullName>
    </recommendedName>
</protein>
<sequence>MVVRCGLSLLLMLLIFSGCQQGAQQSTEKHNAPLQVNVEQNKWTNEMKTIQAVRDIVLPMKQVLKMKTVAYEKDIIVVLELKHLYTFRSERIIKQAKEKIKKEFPKKKVKVTTDHKIYIELEKLQKKMEDNQISEKELKKELKNVKKLLKQT</sequence>
<evidence type="ECO:0000256" key="1">
    <source>
        <dbReference type="SAM" id="Coils"/>
    </source>
</evidence>
<dbReference type="Pfam" id="PF09580">
    <property type="entry name" value="Spore_YhcN_YlaJ"/>
    <property type="match status" value="1"/>
</dbReference>
<evidence type="ECO:0000313" key="3">
    <source>
        <dbReference type="EMBL" id="OEH91660.1"/>
    </source>
</evidence>
<dbReference type="Proteomes" id="UP000095209">
    <property type="component" value="Unassembled WGS sequence"/>
</dbReference>
<dbReference type="InterPro" id="IPR019076">
    <property type="entry name" value="Spore_lipoprot_YhcN/YlaJ-like"/>
</dbReference>
<proteinExistence type="predicted"/>
<dbReference type="EMBL" id="MJEH01000055">
    <property type="protein sequence ID" value="OEH91660.1"/>
    <property type="molecule type" value="Genomic_DNA"/>
</dbReference>
<keyword evidence="4" id="KW-1185">Reference proteome</keyword>
<organism evidence="3 4">
    <name type="scientific">Bacillus solimangrovi</name>
    <dbReference type="NCBI Taxonomy" id="1305675"/>
    <lineage>
        <taxon>Bacteria</taxon>
        <taxon>Bacillati</taxon>
        <taxon>Bacillota</taxon>
        <taxon>Bacilli</taxon>
        <taxon>Bacillales</taxon>
        <taxon>Bacillaceae</taxon>
        <taxon>Bacillus</taxon>
    </lineage>
</organism>
<name>A0A1E5LC47_9BACI</name>
<reference evidence="3 4" key="1">
    <citation type="submission" date="2016-08" db="EMBL/GenBank/DDBJ databases">
        <title>Genome of Bacillus solimangrovi GH2-4.</title>
        <authorList>
            <person name="Lim S."/>
            <person name="Kim B.-C."/>
        </authorList>
    </citation>
    <scope>NUCLEOTIDE SEQUENCE [LARGE SCALE GENOMIC DNA]</scope>
    <source>
        <strain evidence="3 4">GH2-4</strain>
    </source>
</reference>
<feature type="coiled-coil region" evidence="1">
    <location>
        <begin position="121"/>
        <end position="151"/>
    </location>
</feature>
<feature type="chain" id="PRO_5038353547" description="Sporulation protein" evidence="2">
    <location>
        <begin position="23"/>
        <end position="152"/>
    </location>
</feature>
<dbReference type="RefSeq" id="WP_069718397.1">
    <property type="nucleotide sequence ID" value="NZ_MJEH01000055.1"/>
</dbReference>
<dbReference type="AlphaFoldDB" id="A0A1E5LC47"/>
<gene>
    <name evidence="3" type="ORF">BFG57_04625</name>
</gene>
<dbReference type="OrthoDB" id="2969307at2"/>
<feature type="signal peptide" evidence="2">
    <location>
        <begin position="1"/>
        <end position="22"/>
    </location>
</feature>
<dbReference type="STRING" id="1305675.BFG57_04625"/>
<dbReference type="PROSITE" id="PS51257">
    <property type="entry name" value="PROKAR_LIPOPROTEIN"/>
    <property type="match status" value="1"/>
</dbReference>
<accession>A0A1E5LC47</accession>
<evidence type="ECO:0000256" key="2">
    <source>
        <dbReference type="SAM" id="SignalP"/>
    </source>
</evidence>
<evidence type="ECO:0008006" key="5">
    <source>
        <dbReference type="Google" id="ProtNLM"/>
    </source>
</evidence>